<comment type="caution">
    <text evidence="2">The sequence shown here is derived from an EMBL/GenBank/DDBJ whole genome shotgun (WGS) entry which is preliminary data.</text>
</comment>
<evidence type="ECO:0000313" key="2">
    <source>
        <dbReference type="EMBL" id="GAG20733.1"/>
    </source>
</evidence>
<dbReference type="Gene3D" id="3.40.50.1580">
    <property type="entry name" value="Nucleoside phosphorylase domain"/>
    <property type="match status" value="1"/>
</dbReference>
<feature type="non-terminal residue" evidence="2">
    <location>
        <position position="1"/>
    </location>
</feature>
<evidence type="ECO:0000259" key="1">
    <source>
        <dbReference type="Pfam" id="PF01048"/>
    </source>
</evidence>
<dbReference type="InterPro" id="IPR035994">
    <property type="entry name" value="Nucleoside_phosphorylase_sf"/>
</dbReference>
<reference evidence="2" key="1">
    <citation type="journal article" date="2014" name="Front. Microbiol.">
        <title>High frequency of phylogenetically diverse reductive dehalogenase-homologous genes in deep subseafloor sedimentary metagenomes.</title>
        <authorList>
            <person name="Kawai M."/>
            <person name="Futagami T."/>
            <person name="Toyoda A."/>
            <person name="Takaki Y."/>
            <person name="Nishi S."/>
            <person name="Hori S."/>
            <person name="Arai W."/>
            <person name="Tsubouchi T."/>
            <person name="Morono Y."/>
            <person name="Uchiyama I."/>
            <person name="Ito T."/>
            <person name="Fujiyama A."/>
            <person name="Inagaki F."/>
            <person name="Takami H."/>
        </authorList>
    </citation>
    <scope>NUCLEOTIDE SEQUENCE</scope>
    <source>
        <strain evidence="2">Expedition CK06-06</strain>
    </source>
</reference>
<name>X0W7Z7_9ZZZZ</name>
<dbReference type="GO" id="GO:0009116">
    <property type="term" value="P:nucleoside metabolic process"/>
    <property type="evidence" value="ECO:0007669"/>
    <property type="project" value="InterPro"/>
</dbReference>
<protein>
    <recommendedName>
        <fullName evidence="1">Nucleoside phosphorylase domain-containing protein</fullName>
    </recommendedName>
</protein>
<accession>X0W7Z7</accession>
<proteinExistence type="predicted"/>
<dbReference type="Pfam" id="PF01048">
    <property type="entry name" value="PNP_UDP_1"/>
    <property type="match status" value="1"/>
</dbReference>
<gene>
    <name evidence="2" type="ORF">S01H1_51130</name>
</gene>
<dbReference type="GO" id="GO:0003824">
    <property type="term" value="F:catalytic activity"/>
    <property type="evidence" value="ECO:0007669"/>
    <property type="project" value="InterPro"/>
</dbReference>
<organism evidence="2">
    <name type="scientific">marine sediment metagenome</name>
    <dbReference type="NCBI Taxonomy" id="412755"/>
    <lineage>
        <taxon>unclassified sequences</taxon>
        <taxon>metagenomes</taxon>
        <taxon>ecological metagenomes</taxon>
    </lineage>
</organism>
<sequence length="100" mass="11380">EAMLVKHGIEYEIGKTWTTDAFYRETKGKVAKRKSEGCLTVEMECSALMAVARFRNVVFGQYLAAGDDVSGSEWNPRYVDSKLPFQEKVFWLSVEACFNL</sequence>
<dbReference type="SUPFAM" id="SSF53167">
    <property type="entry name" value="Purine and uridine phosphorylases"/>
    <property type="match status" value="1"/>
</dbReference>
<dbReference type="AlphaFoldDB" id="X0W7Z7"/>
<dbReference type="InterPro" id="IPR000845">
    <property type="entry name" value="Nucleoside_phosphorylase_d"/>
</dbReference>
<dbReference type="EMBL" id="BARS01032985">
    <property type="protein sequence ID" value="GAG20733.1"/>
    <property type="molecule type" value="Genomic_DNA"/>
</dbReference>
<feature type="domain" description="Nucleoside phosphorylase" evidence="1">
    <location>
        <begin position="4"/>
        <end position="67"/>
    </location>
</feature>